<comment type="caution">
    <text evidence="1">The sequence shown here is derived from an EMBL/GenBank/DDBJ whole genome shotgun (WGS) entry which is preliminary data.</text>
</comment>
<sequence length="36" mass="4353">MVVWAEFFVEYEFDSVAFPVCVCNQWFTFQIVCRLV</sequence>
<dbReference type="AlphaFoldDB" id="A0A3R7GWF1"/>
<evidence type="ECO:0000313" key="1">
    <source>
        <dbReference type="EMBL" id="RKD95652.1"/>
    </source>
</evidence>
<proteinExistence type="predicted"/>
<protein>
    <submittedName>
        <fullName evidence="1">Uncharacterized protein</fullName>
    </submittedName>
</protein>
<organism evidence="1 2">
    <name type="scientific">Halopiger aswanensis</name>
    <dbReference type="NCBI Taxonomy" id="148449"/>
    <lineage>
        <taxon>Archaea</taxon>
        <taxon>Methanobacteriati</taxon>
        <taxon>Methanobacteriota</taxon>
        <taxon>Stenosarchaea group</taxon>
        <taxon>Halobacteria</taxon>
        <taxon>Halobacteriales</taxon>
        <taxon>Natrialbaceae</taxon>
        <taxon>Halopiger</taxon>
    </lineage>
</organism>
<gene>
    <name evidence="1" type="ORF">ATJ93_2513</name>
</gene>
<dbReference type="EMBL" id="RAPO01000002">
    <property type="protein sequence ID" value="RKD95652.1"/>
    <property type="molecule type" value="Genomic_DNA"/>
</dbReference>
<name>A0A3R7GWF1_9EURY</name>
<keyword evidence="2" id="KW-1185">Reference proteome</keyword>
<evidence type="ECO:0000313" key="2">
    <source>
        <dbReference type="Proteomes" id="UP000283805"/>
    </source>
</evidence>
<dbReference type="Proteomes" id="UP000283805">
    <property type="component" value="Unassembled WGS sequence"/>
</dbReference>
<reference evidence="1 2" key="1">
    <citation type="submission" date="2018-09" db="EMBL/GenBank/DDBJ databases">
        <title>Genomic Encyclopedia of Archaeal and Bacterial Type Strains, Phase II (KMG-II): from individual species to whole genera.</title>
        <authorList>
            <person name="Goeker M."/>
        </authorList>
    </citation>
    <scope>NUCLEOTIDE SEQUENCE [LARGE SCALE GENOMIC DNA]</scope>
    <source>
        <strain evidence="1 2">DSM 13151</strain>
    </source>
</reference>
<accession>A0A3R7GWF1</accession>